<evidence type="ECO:0000259" key="2">
    <source>
        <dbReference type="Pfam" id="PF03781"/>
    </source>
</evidence>
<dbReference type="Proteomes" id="UP001652504">
    <property type="component" value="Unassembled WGS sequence"/>
</dbReference>
<evidence type="ECO:0000313" key="4">
    <source>
        <dbReference type="Proteomes" id="UP001652504"/>
    </source>
</evidence>
<dbReference type="PANTHER" id="PTHR23150">
    <property type="entry name" value="SULFATASE MODIFYING FACTOR 1, 2"/>
    <property type="match status" value="1"/>
</dbReference>
<reference evidence="3 4" key="1">
    <citation type="submission" date="2022-10" db="EMBL/GenBank/DDBJ databases">
        <title>Aestuariibacter sp. AA17 isolated from Montipora capitata coral fragment.</title>
        <authorList>
            <person name="Emsley S.A."/>
            <person name="Pfannmuller K.M."/>
            <person name="Loughran R.M."/>
            <person name="Shlafstein M."/>
            <person name="Papke E."/>
            <person name="Saw J.H."/>
            <person name="Ushijima B."/>
            <person name="Videau P."/>
        </authorList>
    </citation>
    <scope>NUCLEOTIDE SEQUENCE [LARGE SCALE GENOMIC DNA]</scope>
    <source>
        <strain evidence="3 4">AA17</strain>
    </source>
</reference>
<comment type="caution">
    <text evidence="3">The sequence shown here is derived from an EMBL/GenBank/DDBJ whole genome shotgun (WGS) entry which is preliminary data.</text>
</comment>
<dbReference type="EMBL" id="JAOWKX010000009">
    <property type="protein sequence ID" value="MCV2886202.1"/>
    <property type="molecule type" value="Genomic_DNA"/>
</dbReference>
<dbReference type="NCBIfam" id="TIGR03440">
    <property type="entry name" value="egtB_TIGR03440"/>
    <property type="match status" value="1"/>
</dbReference>
<dbReference type="SUPFAM" id="SSF56436">
    <property type="entry name" value="C-type lectin-like"/>
    <property type="match status" value="1"/>
</dbReference>
<dbReference type="InterPro" id="IPR042095">
    <property type="entry name" value="SUMF_sf"/>
</dbReference>
<name>A0ABT3AC85_9ALTE</name>
<dbReference type="InterPro" id="IPR005532">
    <property type="entry name" value="SUMF_dom"/>
</dbReference>
<dbReference type="InterPro" id="IPR034660">
    <property type="entry name" value="DinB/YfiT-like"/>
</dbReference>
<protein>
    <submittedName>
        <fullName evidence="3">Ergothioneine biosynthesis protein EgtB</fullName>
    </submittedName>
</protein>
<dbReference type="InterPro" id="IPR016187">
    <property type="entry name" value="CTDL_fold"/>
</dbReference>
<dbReference type="InterPro" id="IPR051043">
    <property type="entry name" value="Sulfatase_Mod_Factor_Kinase"/>
</dbReference>
<dbReference type="Pfam" id="PF03781">
    <property type="entry name" value="FGE-sulfatase"/>
    <property type="match status" value="1"/>
</dbReference>
<dbReference type="Gene3D" id="3.90.1580.10">
    <property type="entry name" value="paralog of FGE (formylglycine-generating enzyme)"/>
    <property type="match status" value="1"/>
</dbReference>
<organism evidence="3 4">
    <name type="scientific">Fluctibacter corallii</name>
    <dbReference type="NCBI Taxonomy" id="2984329"/>
    <lineage>
        <taxon>Bacteria</taxon>
        <taxon>Pseudomonadati</taxon>
        <taxon>Pseudomonadota</taxon>
        <taxon>Gammaproteobacteria</taxon>
        <taxon>Alteromonadales</taxon>
        <taxon>Alteromonadaceae</taxon>
        <taxon>Fluctibacter</taxon>
    </lineage>
</organism>
<keyword evidence="4" id="KW-1185">Reference proteome</keyword>
<accession>A0ABT3AC85</accession>
<dbReference type="RefSeq" id="WP_263713490.1">
    <property type="nucleotide sequence ID" value="NZ_JAOWKX010000009.1"/>
</dbReference>
<dbReference type="PANTHER" id="PTHR23150:SF36">
    <property type="entry name" value="HERCYNINE OXYGENASE"/>
    <property type="match status" value="1"/>
</dbReference>
<dbReference type="SUPFAM" id="SSF109854">
    <property type="entry name" value="DinB/YfiT-like putative metalloenzymes"/>
    <property type="match status" value="1"/>
</dbReference>
<feature type="region of interest" description="Disordered" evidence="1">
    <location>
        <begin position="1"/>
        <end position="35"/>
    </location>
</feature>
<dbReference type="InterPro" id="IPR017806">
    <property type="entry name" value="EgtB"/>
</dbReference>
<proteinExistence type="predicted"/>
<evidence type="ECO:0000256" key="1">
    <source>
        <dbReference type="SAM" id="MobiDB-lite"/>
    </source>
</evidence>
<feature type="domain" description="Sulfatase-modifying factor enzyme-like" evidence="2">
    <location>
        <begin position="226"/>
        <end position="462"/>
    </location>
</feature>
<gene>
    <name evidence="3" type="primary">egtB</name>
    <name evidence="3" type="ORF">OE749_16030</name>
</gene>
<feature type="compositionally biased region" description="Polar residues" evidence="1">
    <location>
        <begin position="14"/>
        <end position="35"/>
    </location>
</feature>
<evidence type="ECO:0000313" key="3">
    <source>
        <dbReference type="EMBL" id="MCV2886202.1"/>
    </source>
</evidence>
<sequence>MEQISENPDKRKTTFSNNEQENTHRSSTLTIHSKQHESAANNVSLKYFADTRHHSLILCEPLDIEDYGLQAAAYVSPPKWHLAHTTWFFETFILIPFLGKHYTPFHPSFETLFNSYYNGVGTPFSRPHRGLLSKPSLSDILSYRQYVDEHIVSLLKEQPSPDIIQRLTLGLHHEQQHQELLLTDILYNFSFNPLFPAYEGASTDDNTPDSIELTYAEFAGGITSIGQSVVPTTHANTRFCFDNETPKHDVLLSPYSLANRLITNEEFLHFIEYGGYSDPLLWLSDGWQHRKEQNWTAPLYWHKKEETWWQFTLHGLMPLPLSLPVTNISYYEADAFARWAGARLPTEFEWEHAAKHCTDEKGYFIEDATRLRQFLPACATESPSLQQLFGSTWEWTSSSYAPYPGFTAARGAIGEYNGKFMCNQMVLRGGSFATHSNHIRMTYRNFFYPKDRWQFSGIRLAR</sequence>